<dbReference type="OrthoDB" id="595554at2759"/>
<evidence type="ECO:0000259" key="6">
    <source>
        <dbReference type="PROSITE" id="PS51999"/>
    </source>
</evidence>
<dbReference type="InterPro" id="IPR010666">
    <property type="entry name" value="Znf_GRF"/>
</dbReference>
<dbReference type="AlphaFoldDB" id="A0A9Q0CCV7"/>
<protein>
    <recommendedName>
        <fullName evidence="6">GRF-type domain-containing protein</fullName>
    </recommendedName>
</protein>
<proteinExistence type="predicted"/>
<dbReference type="Pfam" id="PF06839">
    <property type="entry name" value="Zn_ribbon_GRF"/>
    <property type="match status" value="1"/>
</dbReference>
<evidence type="ECO:0000313" key="8">
    <source>
        <dbReference type="Proteomes" id="UP001151287"/>
    </source>
</evidence>
<evidence type="ECO:0000256" key="3">
    <source>
        <dbReference type="ARBA" id="ARBA00022833"/>
    </source>
</evidence>
<keyword evidence="5" id="KW-0812">Transmembrane</keyword>
<dbReference type="PROSITE" id="PS51999">
    <property type="entry name" value="ZF_GRF"/>
    <property type="match status" value="1"/>
</dbReference>
<evidence type="ECO:0000256" key="5">
    <source>
        <dbReference type="SAM" id="Phobius"/>
    </source>
</evidence>
<evidence type="ECO:0000256" key="4">
    <source>
        <dbReference type="PROSITE-ProRule" id="PRU01343"/>
    </source>
</evidence>
<keyword evidence="2 4" id="KW-0863">Zinc-finger</keyword>
<name>A0A9Q0CCV7_9POAL</name>
<keyword evidence="1" id="KW-0479">Metal-binding</keyword>
<organism evidence="7 8">
    <name type="scientific">Rhynchospora breviuscula</name>
    <dbReference type="NCBI Taxonomy" id="2022672"/>
    <lineage>
        <taxon>Eukaryota</taxon>
        <taxon>Viridiplantae</taxon>
        <taxon>Streptophyta</taxon>
        <taxon>Embryophyta</taxon>
        <taxon>Tracheophyta</taxon>
        <taxon>Spermatophyta</taxon>
        <taxon>Magnoliopsida</taxon>
        <taxon>Liliopsida</taxon>
        <taxon>Poales</taxon>
        <taxon>Cyperaceae</taxon>
        <taxon>Cyperoideae</taxon>
        <taxon>Rhynchosporeae</taxon>
        <taxon>Rhynchospora</taxon>
    </lineage>
</organism>
<keyword evidence="8" id="KW-1185">Reference proteome</keyword>
<feature type="domain" description="GRF-type" evidence="6">
    <location>
        <begin position="20"/>
        <end position="62"/>
    </location>
</feature>
<keyword evidence="3" id="KW-0862">Zinc</keyword>
<keyword evidence="5" id="KW-0472">Membrane</keyword>
<sequence>MNPMADSNVSTSSHIGFPNCHCNELAVLKTAWTDSNPGRRFLGCRNYEISRSCGYFFWYDAPVQDRAKVVINGLLRRLNNFEREKKARESKERRLIAIIVILVVFILYLLK</sequence>
<evidence type="ECO:0000256" key="2">
    <source>
        <dbReference type="ARBA" id="ARBA00022771"/>
    </source>
</evidence>
<evidence type="ECO:0000313" key="7">
    <source>
        <dbReference type="EMBL" id="KAJ1691576.1"/>
    </source>
</evidence>
<feature type="transmembrane region" description="Helical" evidence="5">
    <location>
        <begin position="93"/>
        <end position="110"/>
    </location>
</feature>
<gene>
    <name evidence="7" type="ORF">LUZ63_015731</name>
</gene>
<comment type="caution">
    <text evidence="7">The sequence shown here is derived from an EMBL/GenBank/DDBJ whole genome shotgun (WGS) entry which is preliminary data.</text>
</comment>
<dbReference type="Proteomes" id="UP001151287">
    <property type="component" value="Unassembled WGS sequence"/>
</dbReference>
<dbReference type="PANTHER" id="PTHR33248">
    <property type="entry name" value="ZINC ION-BINDING PROTEIN"/>
    <property type="match status" value="1"/>
</dbReference>
<reference evidence="7" key="1">
    <citation type="journal article" date="2022" name="Cell">
        <title>Repeat-based holocentromeres influence genome architecture and karyotype evolution.</title>
        <authorList>
            <person name="Hofstatter P.G."/>
            <person name="Thangavel G."/>
            <person name="Lux T."/>
            <person name="Neumann P."/>
            <person name="Vondrak T."/>
            <person name="Novak P."/>
            <person name="Zhang M."/>
            <person name="Costa L."/>
            <person name="Castellani M."/>
            <person name="Scott A."/>
            <person name="Toegelov H."/>
            <person name="Fuchs J."/>
            <person name="Mata-Sucre Y."/>
            <person name="Dias Y."/>
            <person name="Vanzela A.L.L."/>
            <person name="Huettel B."/>
            <person name="Almeida C.C.S."/>
            <person name="Simkova H."/>
            <person name="Souza G."/>
            <person name="Pedrosa-Harand A."/>
            <person name="Macas J."/>
            <person name="Mayer K.F.X."/>
            <person name="Houben A."/>
            <person name="Marques A."/>
        </authorList>
    </citation>
    <scope>NUCLEOTIDE SEQUENCE</scope>
    <source>
        <strain evidence="7">RhyBre1mFocal</strain>
    </source>
</reference>
<dbReference type="EMBL" id="JAMQYH010000004">
    <property type="protein sequence ID" value="KAJ1691576.1"/>
    <property type="molecule type" value="Genomic_DNA"/>
</dbReference>
<evidence type="ECO:0000256" key="1">
    <source>
        <dbReference type="ARBA" id="ARBA00022723"/>
    </source>
</evidence>
<keyword evidence="5" id="KW-1133">Transmembrane helix</keyword>
<dbReference type="GO" id="GO:0008270">
    <property type="term" value="F:zinc ion binding"/>
    <property type="evidence" value="ECO:0007669"/>
    <property type="project" value="UniProtKB-KW"/>
</dbReference>
<accession>A0A9Q0CCV7</accession>